<evidence type="ECO:0000256" key="4">
    <source>
        <dbReference type="ARBA" id="ARBA00023242"/>
    </source>
</evidence>
<comment type="caution">
    <text evidence="10">The sequence shown here is derived from an EMBL/GenBank/DDBJ whole genome shotgun (WGS) entry which is preliminary data.</text>
</comment>
<dbReference type="PANTHER" id="PTHR43353:SF6">
    <property type="entry name" value="CYTOPLASMIC ALDEHYDE DEHYDROGENASE (EUROFUNG)"/>
    <property type="match status" value="1"/>
</dbReference>
<dbReference type="SUPFAM" id="SSF53720">
    <property type="entry name" value="ALDH-like"/>
    <property type="match status" value="1"/>
</dbReference>
<gene>
    <name evidence="10" type="ORF">G7Y89_g12368</name>
</gene>
<evidence type="ECO:0000313" key="10">
    <source>
        <dbReference type="EMBL" id="KAF4625797.1"/>
    </source>
</evidence>
<dbReference type="Gene3D" id="3.40.605.10">
    <property type="entry name" value="Aldehyde Dehydrogenase, Chain A, domain 1"/>
    <property type="match status" value="1"/>
</dbReference>
<feature type="region of interest" description="Disordered" evidence="7">
    <location>
        <begin position="1735"/>
        <end position="1780"/>
    </location>
</feature>
<dbReference type="GO" id="GO:0050163">
    <property type="term" value="F:oxaloacetate tautomerase activity"/>
    <property type="evidence" value="ECO:0007669"/>
    <property type="project" value="UniProtKB-ARBA"/>
</dbReference>
<keyword evidence="4" id="KW-0539">Nucleus</keyword>
<dbReference type="InterPro" id="IPR016161">
    <property type="entry name" value="Ald_DH/histidinol_DH"/>
</dbReference>
<dbReference type="SUPFAM" id="SSF56529">
    <property type="entry name" value="FAH"/>
    <property type="match status" value="1"/>
</dbReference>
<evidence type="ECO:0000256" key="6">
    <source>
        <dbReference type="RuleBase" id="RU003345"/>
    </source>
</evidence>
<dbReference type="InterPro" id="IPR036864">
    <property type="entry name" value="Zn2-C6_fun-type_DNA-bd_sf"/>
</dbReference>
<accession>A0A8H4VXF1</accession>
<dbReference type="GO" id="GO:0009450">
    <property type="term" value="P:gamma-aminobutyric acid catabolic process"/>
    <property type="evidence" value="ECO:0007669"/>
    <property type="project" value="TreeGrafter"/>
</dbReference>
<dbReference type="EMBL" id="JAAMPI010001292">
    <property type="protein sequence ID" value="KAF4625797.1"/>
    <property type="molecule type" value="Genomic_DNA"/>
</dbReference>
<dbReference type="Pfam" id="PF01557">
    <property type="entry name" value="FAA_hydrolase"/>
    <property type="match status" value="1"/>
</dbReference>
<dbReference type="OrthoDB" id="2588159at2759"/>
<feature type="compositionally biased region" description="Basic and acidic residues" evidence="7">
    <location>
        <begin position="1745"/>
        <end position="1762"/>
    </location>
</feature>
<proteinExistence type="inferred from homology"/>
<comment type="similarity">
    <text evidence="6">Belongs to the aldehyde dehydrogenase family.</text>
</comment>
<dbReference type="Gene3D" id="3.40.309.10">
    <property type="entry name" value="Aldehyde Dehydrogenase, Chain A, domain 2"/>
    <property type="match status" value="1"/>
</dbReference>
<dbReference type="CDD" id="cd00067">
    <property type="entry name" value="GAL4"/>
    <property type="match status" value="1"/>
</dbReference>
<dbReference type="InterPro" id="IPR011234">
    <property type="entry name" value="Fumarylacetoacetase-like_C"/>
</dbReference>
<dbReference type="GO" id="GO:0004777">
    <property type="term" value="F:succinate-semialdehyde dehydrogenase (NAD+) activity"/>
    <property type="evidence" value="ECO:0007669"/>
    <property type="project" value="TreeGrafter"/>
</dbReference>
<dbReference type="InterPro" id="IPR015590">
    <property type="entry name" value="Aldehyde_DH_dom"/>
</dbReference>
<dbReference type="InterPro" id="IPR050740">
    <property type="entry name" value="Aldehyde_DH_Superfamily"/>
</dbReference>
<evidence type="ECO:0008006" key="12">
    <source>
        <dbReference type="Google" id="ProtNLM"/>
    </source>
</evidence>
<dbReference type="InterPro" id="IPR016163">
    <property type="entry name" value="Ald_DH_C"/>
</dbReference>
<dbReference type="InterPro" id="IPR029510">
    <property type="entry name" value="Ald_DH_CS_GLU"/>
</dbReference>
<dbReference type="GO" id="GO:0000981">
    <property type="term" value="F:DNA-binding transcription factor activity, RNA polymerase II-specific"/>
    <property type="evidence" value="ECO:0007669"/>
    <property type="project" value="InterPro"/>
</dbReference>
<evidence type="ECO:0000256" key="2">
    <source>
        <dbReference type="ARBA" id="ARBA00022723"/>
    </source>
</evidence>
<evidence type="ECO:0000313" key="11">
    <source>
        <dbReference type="Proteomes" id="UP000566819"/>
    </source>
</evidence>
<dbReference type="Pfam" id="PF00171">
    <property type="entry name" value="Aldedh"/>
    <property type="match status" value="1"/>
</dbReference>
<dbReference type="Gene3D" id="4.10.240.10">
    <property type="entry name" value="Zn(2)-C6 fungal-type DNA-binding domain"/>
    <property type="match status" value="1"/>
</dbReference>
<dbReference type="FunFam" id="3.90.850.10:FF:000002">
    <property type="entry name" value="2-hydroxyhepta-2,4-diene-1,7-dioate isomerase"/>
    <property type="match status" value="1"/>
</dbReference>
<dbReference type="GO" id="GO:0008270">
    <property type="term" value="F:zinc ion binding"/>
    <property type="evidence" value="ECO:0007669"/>
    <property type="project" value="InterPro"/>
</dbReference>
<protein>
    <recommendedName>
        <fullName evidence="12">Aldehyde dehydrogenase domain-containing protein</fullName>
    </recommendedName>
</protein>
<reference evidence="10 11" key="1">
    <citation type="submission" date="2020-03" db="EMBL/GenBank/DDBJ databases">
        <title>Draft Genome Sequence of Cudoniella acicularis.</title>
        <authorList>
            <person name="Buettner E."/>
            <person name="Kellner H."/>
        </authorList>
    </citation>
    <scope>NUCLEOTIDE SEQUENCE [LARGE SCALE GENOMIC DNA]</scope>
    <source>
        <strain evidence="10 11">DSM 108380</strain>
    </source>
</reference>
<keyword evidence="2" id="KW-0479">Metal-binding</keyword>
<evidence type="ECO:0000256" key="5">
    <source>
        <dbReference type="PROSITE-ProRule" id="PRU10007"/>
    </source>
</evidence>
<dbReference type="PANTHER" id="PTHR43353">
    <property type="entry name" value="SUCCINATE-SEMIALDEHYDE DEHYDROGENASE, MITOCHONDRIAL"/>
    <property type="match status" value="1"/>
</dbReference>
<feature type="domain" description="Aldehyde dehydrogenase" evidence="8">
    <location>
        <begin position="1252"/>
        <end position="1675"/>
    </location>
</feature>
<feature type="domain" description="Fumarylacetoacetase-like C-terminal" evidence="9">
    <location>
        <begin position="1059"/>
        <end position="1244"/>
    </location>
</feature>
<dbReference type="Gene3D" id="3.90.850.10">
    <property type="entry name" value="Fumarylacetoacetase-like, C-terminal domain"/>
    <property type="match status" value="1"/>
</dbReference>
<dbReference type="InterPro" id="IPR001138">
    <property type="entry name" value="Zn2Cys6_DnaBD"/>
</dbReference>
<evidence type="ECO:0000256" key="7">
    <source>
        <dbReference type="SAM" id="MobiDB-lite"/>
    </source>
</evidence>
<name>A0A8H4VXF1_9HELO</name>
<comment type="similarity">
    <text evidence="1">Belongs to the FAH family.</text>
</comment>
<dbReference type="InterPro" id="IPR036663">
    <property type="entry name" value="Fumarylacetoacetase_C_sf"/>
</dbReference>
<keyword evidence="11" id="KW-1185">Reference proteome</keyword>
<organism evidence="10 11">
    <name type="scientific">Cudoniella acicularis</name>
    <dbReference type="NCBI Taxonomy" id="354080"/>
    <lineage>
        <taxon>Eukaryota</taxon>
        <taxon>Fungi</taxon>
        <taxon>Dikarya</taxon>
        <taxon>Ascomycota</taxon>
        <taxon>Pezizomycotina</taxon>
        <taxon>Leotiomycetes</taxon>
        <taxon>Helotiales</taxon>
        <taxon>Tricladiaceae</taxon>
        <taxon>Cudoniella</taxon>
    </lineage>
</organism>
<evidence type="ECO:0000259" key="9">
    <source>
        <dbReference type="Pfam" id="PF01557"/>
    </source>
</evidence>
<sequence length="1815" mass="197956">MVFIKNIQAIAINLVSYAGCYAIQDTFQASFKDPENIYRPSVRYWLPDASVSTDVLKNDLEDLARIGMGGFELVPFYLYGLPAGGQTPTDVGPKNLPLVQVDLITADIQVILWNVYGYGTPAYKQVFNAALQAAQDQQLLMSFALGANQGQGSPAKMESTGLAKELVGLICILFRRNLDLPLDHPPSEASISSFMHPTVARIDQKLIAVIAARIERVVESTYLIVSADYLLPVNNTYLEEKSLVDITSNVIDGKLSFQPPHTGDWQIMAFYERYTNQRSCSGALNPDSIIGNGSWIVDHFSDAGAKVTTDFIDQNILDRSNQKALAKFGQYAWEDSMEMIAAAWWTPDFLSEFKARRGYDFTKYLPFIYNGENFWGQLSANDDYRTTLNELYQRYIGHMQDWSHRKGLKFSNQPAYNLPLDMAADIPLIDTPETESLGFPTLDQLRQFTGSAHISNKKIISSETGALTRGASAYSQSMPALLATINMQLLAGINEFVLHGSPYSGDYAGTTWPGYTPFFYTVTDMHSKCQPAWNTYKSSMDYVARNSMISRLGTAKIDLAFLTSANAFTFPLLDTSSLASAGYSYEYIGPTNLNLESSTIQNKVLSPDGPAFRALVIDGAGSLPYDTVSQLEDYAKLGFPIIFLKSVPTSVSGVCLSPSCDAKAFQTRLNKLVAQYPKTIKISPSLDTLPQALSTLGVKPRVVFTDDSWFHTMWKSGADSSADYIYFWNPNSATETSLSVEFSETRYPYKVDTWTGTYSPIIKYKRDGSTISMAMALNGNASTIIAFPIDKTFHGQRSPSLSVTDSSENVLAFGNEDESITAQAVGDGSITLSNGKVVHIQAKVPMASTLETWNVTIEDWHPTSDLSSTHTEITNHTILNSKIKPWTEYNLPNVSGIGHYTTVFSLSSPNAKLSLGTIQHTVKVSLNDRELPPIDLFNPIIDISAYSRIGKNQLQIDVSTTLFNAVKSRGSTIMTTGVPASQANALLSENTTSVEYGLLGPIVDFDLGQTTAATKLKAKVITGHDIYDTTGSTKVIDEVVTVKQLLGPLAQADVPILRCVGLNYAKHIKEAGRTPPPFPFIFFKPATCVTDHNADVVIPKICQDDQADYEGEFCLVMGRDAKDVSEADALSYVAAYTCGNDISSRKLQRDPALAGRIPQWGFSKGFDTFAPLGPCLVSSALIHDPSKLKLKTIVDGETRQEEGVADLLFGCAYLISYLSTGTTLQKGSVIMTGTPGDSLSASTNTNLNVIAQGADVANCHAAVDSCARAFESWRATLSDARRTLLLRLAELLRCKSAEILQIIEEEIHATSKWAHINLEESILMIQEAAALVTSSSLAGSMPSSQDPEAQALIFVEPLGVILGIAPWNSPLILGFRACLTPIAAGNTVILKGSELSPRIHYFIASLFREAGFPPGVCNFILHRDVDAANVFEEIIERHEVRKCNFTGSTPVGRHIASKAAMALKPCLMELGGKNFAVVFEDADVEKAAELVCEGAFLNNGQICMSTDTVLVAQSIFTEFRQALLSIIQDARQAPEITPLITARAAARVRHLVANAVSSGATAHTIFGFSNSSTEMTNGPPSRPLAEVPATIIEGVRPNMDISTQEAFGPLLCLMPIESPEEAIKIINACKYGLSSSIHTRSHYRALLLSKKLKVSATHVNGSTVHDESTLPHGGYVIEADFCDGVRPRCSGCEGLDFECIYVNPASASNAIVGKEYLSDLEERLRVVEQDVTALKAKQNKPQQHPRFEEELGEGSREQRDGSHLQTRNLHSEEVEVNSDELQDSLGQENAADGMGAMVFSAEEDCGFFGNTCQFG</sequence>
<evidence type="ECO:0000259" key="8">
    <source>
        <dbReference type="Pfam" id="PF00171"/>
    </source>
</evidence>
<evidence type="ECO:0000256" key="3">
    <source>
        <dbReference type="ARBA" id="ARBA00023002"/>
    </source>
</evidence>
<keyword evidence="3 6" id="KW-0560">Oxidoreductase</keyword>
<feature type="active site" evidence="5">
    <location>
        <position position="1469"/>
    </location>
</feature>
<evidence type="ECO:0000256" key="1">
    <source>
        <dbReference type="ARBA" id="ARBA00010211"/>
    </source>
</evidence>
<dbReference type="Pfam" id="PF17132">
    <property type="entry name" value="Glyco_hydro_106"/>
    <property type="match status" value="1"/>
</dbReference>
<dbReference type="GO" id="GO:0006107">
    <property type="term" value="P:oxaloacetate metabolic process"/>
    <property type="evidence" value="ECO:0007669"/>
    <property type="project" value="UniProtKB-ARBA"/>
</dbReference>
<dbReference type="Proteomes" id="UP000566819">
    <property type="component" value="Unassembled WGS sequence"/>
</dbReference>
<dbReference type="InterPro" id="IPR016162">
    <property type="entry name" value="Ald_DH_N"/>
</dbReference>
<dbReference type="PROSITE" id="PS00687">
    <property type="entry name" value="ALDEHYDE_DEHYDR_GLU"/>
    <property type="match status" value="1"/>
</dbReference>